<dbReference type="PANTHER" id="PTHR35908">
    <property type="entry name" value="HYPOTHETICAL FUSION PROTEIN"/>
    <property type="match status" value="1"/>
</dbReference>
<dbReference type="STRING" id="504797.SAMN05421678_101131"/>
<dbReference type="PANTHER" id="PTHR35908:SF1">
    <property type="entry name" value="CONSERVED PROTEIN"/>
    <property type="match status" value="1"/>
</dbReference>
<dbReference type="AlphaFoldDB" id="A0A1I2KB59"/>
<evidence type="ECO:0000259" key="1">
    <source>
        <dbReference type="Pfam" id="PF18029"/>
    </source>
</evidence>
<evidence type="ECO:0000313" key="2">
    <source>
        <dbReference type="EMBL" id="SFF63450.1"/>
    </source>
</evidence>
<reference evidence="2 3" key="1">
    <citation type="submission" date="2016-10" db="EMBL/GenBank/DDBJ databases">
        <authorList>
            <person name="de Groot N.N."/>
        </authorList>
    </citation>
    <scope>NUCLEOTIDE SEQUENCE [LARGE SCALE GENOMIC DNA]</scope>
    <source>
        <strain evidence="2 3">CPCC 202808</strain>
    </source>
</reference>
<dbReference type="SUPFAM" id="SSF54593">
    <property type="entry name" value="Glyoxalase/Bleomycin resistance protein/Dihydroxybiphenyl dioxygenase"/>
    <property type="match status" value="1"/>
</dbReference>
<dbReference type="InterPro" id="IPR029068">
    <property type="entry name" value="Glyas_Bleomycin-R_OHBP_Dase"/>
</dbReference>
<dbReference type="EMBL" id="FOOI01000001">
    <property type="protein sequence ID" value="SFF63450.1"/>
    <property type="molecule type" value="Genomic_DNA"/>
</dbReference>
<name>A0A1I2KB59_9ACTN</name>
<protein>
    <recommendedName>
        <fullName evidence="1">Glyoxalase-like domain-containing protein</fullName>
    </recommendedName>
</protein>
<organism evidence="2 3">
    <name type="scientific">Actinopolymorpha cephalotaxi</name>
    <dbReference type="NCBI Taxonomy" id="504797"/>
    <lineage>
        <taxon>Bacteria</taxon>
        <taxon>Bacillati</taxon>
        <taxon>Actinomycetota</taxon>
        <taxon>Actinomycetes</taxon>
        <taxon>Propionibacteriales</taxon>
        <taxon>Actinopolymorphaceae</taxon>
        <taxon>Actinopolymorpha</taxon>
    </lineage>
</organism>
<feature type="domain" description="Glyoxalase-like" evidence="1">
    <location>
        <begin position="22"/>
        <end position="138"/>
    </location>
</feature>
<sequence length="154" mass="17142">MKRLAFGRSVRPCCGLMAWLREIVVDCRHAPSLARFWAQVLDDYAVRAYDEEEIERLAGLGLTPETDPSVALDGPGPTFFFTEVPESKSGKNRLHVDVASTDRRTEVARLVALGASVRQEYDGHTVLADPEDNEFCVTDRTAIGSPVHTDRRPE</sequence>
<dbReference type="InterPro" id="IPR041581">
    <property type="entry name" value="Glyoxalase_6"/>
</dbReference>
<evidence type="ECO:0000313" key="3">
    <source>
        <dbReference type="Proteomes" id="UP000199052"/>
    </source>
</evidence>
<proteinExistence type="predicted"/>
<dbReference type="Pfam" id="PF18029">
    <property type="entry name" value="Glyoxalase_6"/>
    <property type="match status" value="1"/>
</dbReference>
<dbReference type="Proteomes" id="UP000199052">
    <property type="component" value="Unassembled WGS sequence"/>
</dbReference>
<dbReference type="Gene3D" id="3.10.180.10">
    <property type="entry name" value="2,3-Dihydroxybiphenyl 1,2-Dioxygenase, domain 1"/>
    <property type="match status" value="1"/>
</dbReference>
<accession>A0A1I2KB59</accession>
<gene>
    <name evidence="2" type="ORF">SAMN05421678_101131</name>
</gene>